<dbReference type="AlphaFoldDB" id="A0A1Y1MKB9"/>
<name>A0A1Y1MKB9_PHOPY</name>
<evidence type="ECO:0000313" key="1">
    <source>
        <dbReference type="EMBL" id="JAV85388.1"/>
    </source>
</evidence>
<dbReference type="EMBL" id="GEZM01030736">
    <property type="protein sequence ID" value="JAV85388.1"/>
    <property type="molecule type" value="Transcribed_RNA"/>
</dbReference>
<dbReference type="EMBL" id="GEZM01030748">
    <property type="protein sequence ID" value="JAV85371.1"/>
    <property type="molecule type" value="Transcribed_RNA"/>
</dbReference>
<protein>
    <submittedName>
        <fullName evidence="1">Uncharacterized protein</fullName>
    </submittedName>
</protein>
<organism evidence="1">
    <name type="scientific">Photinus pyralis</name>
    <name type="common">Common eastern firefly</name>
    <name type="synonym">Lampyris pyralis</name>
    <dbReference type="NCBI Taxonomy" id="7054"/>
    <lineage>
        <taxon>Eukaryota</taxon>
        <taxon>Metazoa</taxon>
        <taxon>Ecdysozoa</taxon>
        <taxon>Arthropoda</taxon>
        <taxon>Hexapoda</taxon>
        <taxon>Insecta</taxon>
        <taxon>Pterygota</taxon>
        <taxon>Neoptera</taxon>
        <taxon>Endopterygota</taxon>
        <taxon>Coleoptera</taxon>
        <taxon>Polyphaga</taxon>
        <taxon>Elateriformia</taxon>
        <taxon>Elateroidea</taxon>
        <taxon>Lampyridae</taxon>
        <taxon>Lampyrinae</taxon>
        <taxon>Photinus</taxon>
    </lineage>
</organism>
<accession>A0A1Y1MKB9</accession>
<proteinExistence type="predicted"/>
<reference evidence="1" key="1">
    <citation type="journal article" date="2016" name="Sci. Rep.">
        <title>Molecular characterization of firefly nuptial gifts: a multi-omics approach sheds light on postcopulatory sexual selection.</title>
        <authorList>
            <person name="Al-Wathiqui N."/>
            <person name="Fallon T.R."/>
            <person name="South A."/>
            <person name="Weng J.K."/>
            <person name="Lewis S.M."/>
        </authorList>
    </citation>
    <scope>NUCLEOTIDE SEQUENCE</scope>
</reference>
<dbReference type="EMBL" id="GEZM01030737">
    <property type="protein sequence ID" value="JAV85385.1"/>
    <property type="molecule type" value="Transcribed_RNA"/>
</dbReference>
<sequence length="121" mass="13714">MDEYKSLNFYDILCRLLPELKTCDAKSFSSDIVPTLKTVISISHTPLSGAYNYYQVVEMANLADVTKIGEDQRSISPDDICNIQYSSVRFTGLVCYLNLNFSTGDNWETERNLFKSFADGE</sequence>